<dbReference type="InterPro" id="IPR003340">
    <property type="entry name" value="B3_DNA-bd"/>
</dbReference>
<dbReference type="InterPro" id="IPR015300">
    <property type="entry name" value="DNA-bd_pseudobarrel_sf"/>
</dbReference>
<keyword evidence="4" id="KW-0804">Transcription</keyword>
<keyword evidence="2" id="KW-0805">Transcription regulation</keyword>
<evidence type="ECO:0000256" key="5">
    <source>
        <dbReference type="ARBA" id="ARBA00023242"/>
    </source>
</evidence>
<protein>
    <recommendedName>
        <fullName evidence="6">TF-B3 domain-containing protein</fullName>
    </recommendedName>
</protein>
<evidence type="ECO:0000256" key="1">
    <source>
        <dbReference type="ARBA" id="ARBA00004123"/>
    </source>
</evidence>
<dbReference type="Gene3D" id="2.40.330.10">
    <property type="entry name" value="DNA-binding pseudobarrel domain"/>
    <property type="match status" value="1"/>
</dbReference>
<evidence type="ECO:0000256" key="3">
    <source>
        <dbReference type="ARBA" id="ARBA00023125"/>
    </source>
</evidence>
<dbReference type="Proteomes" id="UP001396334">
    <property type="component" value="Unassembled WGS sequence"/>
</dbReference>
<proteinExistence type="predicted"/>
<evidence type="ECO:0000256" key="4">
    <source>
        <dbReference type="ARBA" id="ARBA00023163"/>
    </source>
</evidence>
<dbReference type="PROSITE" id="PS50863">
    <property type="entry name" value="B3"/>
    <property type="match status" value="1"/>
</dbReference>
<sequence length="143" mass="16196">MYGTRMWPIDCTVRKKGYKKPVFSGGLWRGFVIGNKLNVGDRISMYKVPDSHYMVEVEKEKPAASNQHGALPFPDLCRRKVNNKRKRVLEAPDAPINVAKPSIKILGAMATELVMQLGKHALIKTLAWTWFYDNPLHMPGETS</sequence>
<keyword evidence="5" id="KW-0539">Nucleus</keyword>
<evidence type="ECO:0000259" key="6">
    <source>
        <dbReference type="PROSITE" id="PS50863"/>
    </source>
</evidence>
<dbReference type="SUPFAM" id="SSF101936">
    <property type="entry name" value="DNA-binding pseudobarrel domain"/>
    <property type="match status" value="1"/>
</dbReference>
<evidence type="ECO:0000256" key="2">
    <source>
        <dbReference type="ARBA" id="ARBA00023015"/>
    </source>
</evidence>
<evidence type="ECO:0000313" key="7">
    <source>
        <dbReference type="EMBL" id="KAK9001592.1"/>
    </source>
</evidence>
<gene>
    <name evidence="7" type="ORF">V6N11_083372</name>
</gene>
<organism evidence="7 8">
    <name type="scientific">Hibiscus sabdariffa</name>
    <name type="common">roselle</name>
    <dbReference type="NCBI Taxonomy" id="183260"/>
    <lineage>
        <taxon>Eukaryota</taxon>
        <taxon>Viridiplantae</taxon>
        <taxon>Streptophyta</taxon>
        <taxon>Embryophyta</taxon>
        <taxon>Tracheophyta</taxon>
        <taxon>Spermatophyta</taxon>
        <taxon>Magnoliopsida</taxon>
        <taxon>eudicotyledons</taxon>
        <taxon>Gunneridae</taxon>
        <taxon>Pentapetalae</taxon>
        <taxon>rosids</taxon>
        <taxon>malvids</taxon>
        <taxon>Malvales</taxon>
        <taxon>Malvaceae</taxon>
        <taxon>Malvoideae</taxon>
        <taxon>Hibiscus</taxon>
    </lineage>
</organism>
<evidence type="ECO:0000313" key="8">
    <source>
        <dbReference type="Proteomes" id="UP001396334"/>
    </source>
</evidence>
<feature type="domain" description="TF-B3" evidence="6">
    <location>
        <begin position="1"/>
        <end position="61"/>
    </location>
</feature>
<reference evidence="7 8" key="1">
    <citation type="journal article" date="2024" name="G3 (Bethesda)">
        <title>Genome assembly of Hibiscus sabdariffa L. provides insights into metabolisms of medicinal natural products.</title>
        <authorList>
            <person name="Kim T."/>
        </authorList>
    </citation>
    <scope>NUCLEOTIDE SEQUENCE [LARGE SCALE GENOMIC DNA]</scope>
    <source>
        <strain evidence="7">TK-2024</strain>
        <tissue evidence="7">Old leaves</tissue>
    </source>
</reference>
<comment type="caution">
    <text evidence="7">The sequence shown here is derived from an EMBL/GenBank/DDBJ whole genome shotgun (WGS) entry which is preliminary data.</text>
</comment>
<name>A0ABR2QLN6_9ROSI</name>
<dbReference type="EMBL" id="JBBPBN010000036">
    <property type="protein sequence ID" value="KAK9001592.1"/>
    <property type="molecule type" value="Genomic_DNA"/>
</dbReference>
<keyword evidence="8" id="KW-1185">Reference proteome</keyword>
<accession>A0ABR2QLN6</accession>
<comment type="subcellular location">
    <subcellularLocation>
        <location evidence="1">Nucleus</location>
    </subcellularLocation>
</comment>
<keyword evidence="3" id="KW-0238">DNA-binding</keyword>